<gene>
    <name evidence="1" type="ORF">FC83_GL000771</name>
</gene>
<sequence>MTADYQQLLDQLAAGEIAEIKIEPKDFFAFRQVWQNHPQRKEIVGIAQRNGNVLYRFHENASL</sequence>
<reference evidence="1 2" key="1">
    <citation type="journal article" date="2015" name="Genome Announc.">
        <title>Expanding the biotechnology potential of lactobacilli through comparative genomics of 213 strains and associated genera.</title>
        <authorList>
            <person name="Sun Z."/>
            <person name="Harris H.M."/>
            <person name="McCann A."/>
            <person name="Guo C."/>
            <person name="Argimon S."/>
            <person name="Zhang W."/>
            <person name="Yang X."/>
            <person name="Jeffery I.B."/>
            <person name="Cooney J.C."/>
            <person name="Kagawa T.F."/>
            <person name="Liu W."/>
            <person name="Song Y."/>
            <person name="Salvetti E."/>
            <person name="Wrobel A."/>
            <person name="Rasinkangas P."/>
            <person name="Parkhill J."/>
            <person name="Rea M.C."/>
            <person name="O'Sullivan O."/>
            <person name="Ritari J."/>
            <person name="Douillard F.P."/>
            <person name="Paul Ross R."/>
            <person name="Yang R."/>
            <person name="Briner A.E."/>
            <person name="Felis G.E."/>
            <person name="de Vos W.M."/>
            <person name="Barrangou R."/>
            <person name="Klaenhammer T.R."/>
            <person name="Caufield P.W."/>
            <person name="Cui Y."/>
            <person name="Zhang H."/>
            <person name="O'Toole P.W."/>
        </authorList>
    </citation>
    <scope>NUCLEOTIDE SEQUENCE [LARGE SCALE GENOMIC DNA]</scope>
    <source>
        <strain evidence="1 2">DSM 18527</strain>
    </source>
</reference>
<dbReference type="EMBL" id="AZGA01000078">
    <property type="protein sequence ID" value="KRM31475.1"/>
    <property type="molecule type" value="Genomic_DNA"/>
</dbReference>
<protein>
    <submittedName>
        <fullName evidence="1">Uncharacterized protein</fullName>
    </submittedName>
</protein>
<proteinExistence type="predicted"/>
<name>X0PRH2_9LACO</name>
<evidence type="ECO:0000313" key="1">
    <source>
        <dbReference type="EMBL" id="KRM31475.1"/>
    </source>
</evidence>
<dbReference type="OrthoDB" id="2146345at2"/>
<keyword evidence="2" id="KW-1185">Reference proteome</keyword>
<evidence type="ECO:0000313" key="2">
    <source>
        <dbReference type="Proteomes" id="UP000051236"/>
    </source>
</evidence>
<dbReference type="RefSeq" id="WP_035453518.1">
    <property type="nucleotide sequence ID" value="NZ_AZGA01000078.1"/>
</dbReference>
<accession>X0PRH2</accession>
<dbReference type="AlphaFoldDB" id="X0PRH2"/>
<dbReference type="STRING" id="1423734.FC83_GL000771"/>
<organism evidence="1 2">
    <name type="scientific">Agrilactobacillus composti DSM 18527 = JCM 14202</name>
    <dbReference type="NCBI Taxonomy" id="1423734"/>
    <lineage>
        <taxon>Bacteria</taxon>
        <taxon>Bacillati</taxon>
        <taxon>Bacillota</taxon>
        <taxon>Bacilli</taxon>
        <taxon>Lactobacillales</taxon>
        <taxon>Lactobacillaceae</taxon>
        <taxon>Agrilactobacillus</taxon>
    </lineage>
</organism>
<comment type="caution">
    <text evidence="1">The sequence shown here is derived from an EMBL/GenBank/DDBJ whole genome shotgun (WGS) entry which is preliminary data.</text>
</comment>
<dbReference type="eggNOG" id="ENOG5033BSS">
    <property type="taxonomic scope" value="Bacteria"/>
</dbReference>
<dbReference type="PATRIC" id="fig|1423734.3.peg.778"/>
<dbReference type="Proteomes" id="UP000051236">
    <property type="component" value="Unassembled WGS sequence"/>
</dbReference>